<dbReference type="RefSeq" id="WP_010667616.1">
    <property type="nucleotide sequence ID" value="NZ_AP023410.1"/>
</dbReference>
<keyword evidence="2" id="KW-0812">Transmembrane</keyword>
<keyword evidence="4" id="KW-1185">Reference proteome</keyword>
<protein>
    <submittedName>
        <fullName evidence="3">Uncharacterized protein</fullName>
    </submittedName>
</protein>
<reference evidence="3 4" key="1">
    <citation type="journal article" date="2011" name="Microbiology">
        <title>Transcriptome response to different carbon sources in Acetobacter aceti.</title>
        <authorList>
            <person name="Sakurai K."/>
            <person name="Arai H."/>
            <person name="Ishii M."/>
            <person name="Igarashi Y."/>
        </authorList>
    </citation>
    <scope>NUCLEOTIDE SEQUENCE [LARGE SCALE GENOMIC DNA]</scope>
    <source>
        <strain evidence="3 4">NBRC 14818</strain>
    </source>
</reference>
<keyword evidence="2" id="KW-0472">Membrane</keyword>
<feature type="transmembrane region" description="Helical" evidence="2">
    <location>
        <begin position="12"/>
        <end position="31"/>
    </location>
</feature>
<feature type="region of interest" description="Disordered" evidence="1">
    <location>
        <begin position="303"/>
        <end position="329"/>
    </location>
</feature>
<accession>A0AB33IRL5</accession>
<dbReference type="EMBL" id="AP023410">
    <property type="protein sequence ID" value="BCK77644.1"/>
    <property type="molecule type" value="Genomic_DNA"/>
</dbReference>
<evidence type="ECO:0000256" key="2">
    <source>
        <dbReference type="SAM" id="Phobius"/>
    </source>
</evidence>
<keyword evidence="2" id="KW-1133">Transmembrane helix</keyword>
<evidence type="ECO:0000313" key="4">
    <source>
        <dbReference type="Proteomes" id="UP000516424"/>
    </source>
</evidence>
<evidence type="ECO:0000313" key="3">
    <source>
        <dbReference type="EMBL" id="BCK77644.1"/>
    </source>
</evidence>
<evidence type="ECO:0000256" key="1">
    <source>
        <dbReference type="SAM" id="MobiDB-lite"/>
    </source>
</evidence>
<name>A0AB33IRL5_ACEAC</name>
<gene>
    <name evidence="3" type="ORF">EMQ_3250</name>
</gene>
<feature type="region of interest" description="Disordered" evidence="1">
    <location>
        <begin position="51"/>
        <end position="89"/>
    </location>
</feature>
<dbReference type="AlphaFoldDB" id="A0AB33IRL5"/>
<sequence length="329" mass="34867">MSAFSRLWRRAPLWRLSLVSMVAFSGITVLYPPNWLVSLYPPLGKFAHHTAPAAQDDDSVSDNEQKSPSPPAQSGSAGGKAQGGDYTTAQGAVPPIDAQLVDLMPMAGRQFPLPAGIWHPVLTETSGPHGEISSNILVRTDRGVVTGVILVQATTASVPTSAMTDQPCHLDGAFFQRKLAAPGGAVQCIATNVGFTPKGDIHSKDDIGWAFGRLTLLGFPMPPVWALASWTYAVNAEDGGKNFEVVSMALSPADPGTAHVKTPLSDWSPQGLGTSPFSGRFMQNVNDWLVRWAPILQQGYEGTLQPSPNKIRSEAADPAWHGSAGAPPT</sequence>
<proteinExistence type="predicted"/>
<dbReference type="Proteomes" id="UP000516424">
    <property type="component" value="Chromosome"/>
</dbReference>
<organism evidence="3 4">
    <name type="scientific">Acetobacter aceti NBRC 14818</name>
    <dbReference type="NCBI Taxonomy" id="887700"/>
    <lineage>
        <taxon>Bacteria</taxon>
        <taxon>Pseudomonadati</taxon>
        <taxon>Pseudomonadota</taxon>
        <taxon>Alphaproteobacteria</taxon>
        <taxon>Acetobacterales</taxon>
        <taxon>Acetobacteraceae</taxon>
        <taxon>Acetobacter</taxon>
        <taxon>Acetobacter subgen. Acetobacter</taxon>
    </lineage>
</organism>